<gene>
    <name evidence="2" type="ORF">BDV36DRAFT_297381</name>
</gene>
<evidence type="ECO:0000313" key="2">
    <source>
        <dbReference type="EMBL" id="KAE8416140.1"/>
    </source>
</evidence>
<feature type="chain" id="PRO_5046029576" evidence="1">
    <location>
        <begin position="18"/>
        <end position="112"/>
    </location>
</feature>
<proteinExistence type="predicted"/>
<reference evidence="2 3" key="1">
    <citation type="submission" date="2019-04" db="EMBL/GenBank/DDBJ databases">
        <authorList>
            <consortium name="DOE Joint Genome Institute"/>
            <person name="Mondo S."/>
            <person name="Kjaerbolling I."/>
            <person name="Vesth T."/>
            <person name="Frisvad J.C."/>
            <person name="Nybo J.L."/>
            <person name="Theobald S."/>
            <person name="Kildgaard S."/>
            <person name="Isbrandt T."/>
            <person name="Kuo A."/>
            <person name="Sato A."/>
            <person name="Lyhne E.K."/>
            <person name="Kogle M.E."/>
            <person name="Wiebenga A."/>
            <person name="Kun R.S."/>
            <person name="Lubbers R.J."/>
            <person name="Makela M.R."/>
            <person name="Barry K."/>
            <person name="Chovatia M."/>
            <person name="Clum A."/>
            <person name="Daum C."/>
            <person name="Haridas S."/>
            <person name="He G."/>
            <person name="LaButti K."/>
            <person name="Lipzen A."/>
            <person name="Riley R."/>
            <person name="Salamov A."/>
            <person name="Simmons B.A."/>
            <person name="Magnuson J.K."/>
            <person name="Henrissat B."/>
            <person name="Mortensen U.H."/>
            <person name="Larsen T.O."/>
            <person name="Devries R.P."/>
            <person name="Grigoriev I.V."/>
            <person name="Machida M."/>
            <person name="Baker S.E."/>
            <person name="Andersen M.R."/>
            <person name="Cantor M.N."/>
            <person name="Hua S.X."/>
        </authorList>
    </citation>
    <scope>NUCLEOTIDE SEQUENCE [LARGE SCALE GENOMIC DNA]</scope>
    <source>
        <strain evidence="2 3">CBS 117616</strain>
    </source>
</reference>
<dbReference type="EMBL" id="ML735756">
    <property type="protein sequence ID" value="KAE8416140.1"/>
    <property type="molecule type" value="Genomic_DNA"/>
</dbReference>
<evidence type="ECO:0000256" key="1">
    <source>
        <dbReference type="SAM" id="SignalP"/>
    </source>
</evidence>
<protein>
    <submittedName>
        <fullName evidence="2">Uncharacterized protein</fullName>
    </submittedName>
</protein>
<evidence type="ECO:0000313" key="3">
    <source>
        <dbReference type="Proteomes" id="UP000325395"/>
    </source>
</evidence>
<feature type="signal peptide" evidence="1">
    <location>
        <begin position="1"/>
        <end position="17"/>
    </location>
</feature>
<dbReference type="Proteomes" id="UP000325395">
    <property type="component" value="Unassembled WGS sequence"/>
</dbReference>
<organism evidence="2 3">
    <name type="scientific">Aspergillus pseudocaelatus</name>
    <dbReference type="NCBI Taxonomy" id="1825620"/>
    <lineage>
        <taxon>Eukaryota</taxon>
        <taxon>Fungi</taxon>
        <taxon>Dikarya</taxon>
        <taxon>Ascomycota</taxon>
        <taxon>Pezizomycotina</taxon>
        <taxon>Eurotiomycetes</taxon>
        <taxon>Eurotiomycetidae</taxon>
        <taxon>Eurotiales</taxon>
        <taxon>Aspergillaceae</taxon>
        <taxon>Aspergillus</taxon>
        <taxon>Aspergillus subgen. Circumdati</taxon>
    </lineage>
</organism>
<accession>A0ABQ6WG75</accession>
<name>A0ABQ6WG75_9EURO</name>
<keyword evidence="3" id="KW-1185">Reference proteome</keyword>
<keyword evidence="1" id="KW-0732">Signal</keyword>
<sequence>MKIQTLLSLATVGLTFASPIQNLEERDTRPDDCTLREEWTTCLAQGVDEVTDIWQRVSNFRRYLQTQYDKCYDSVQSSGDIESVPGLLESIENNSVLVGLECSPLAGITSTK</sequence>